<name>A0A448Z7C3_9STRA</name>
<organism evidence="3 4">
    <name type="scientific">Pseudo-nitzschia multistriata</name>
    <dbReference type="NCBI Taxonomy" id="183589"/>
    <lineage>
        <taxon>Eukaryota</taxon>
        <taxon>Sar</taxon>
        <taxon>Stramenopiles</taxon>
        <taxon>Ochrophyta</taxon>
        <taxon>Bacillariophyta</taxon>
        <taxon>Bacillariophyceae</taxon>
        <taxon>Bacillariophycidae</taxon>
        <taxon>Bacillariales</taxon>
        <taxon>Bacillariaceae</taxon>
        <taxon>Pseudo-nitzschia</taxon>
    </lineage>
</organism>
<sequence>MDTTIHLSRTVLFFSILFVFSLFTILLETKELALVRVRETSYANEIENIAIEYANEIENIANEHAKEIEKITNEHAKEIEKITIEKESKSVEPQTIEEQACLDLGDGNNMDELLSAHKQVFVAMPAKAAGSSMKSFTSKCMKRGWSGNYTDRWVENVLAKPDVLKELLHGPLEVPPLIASHMYEDADFMRLMQAATKETLIVYIHREETSRLTSAIRYVMDHRKCPEFLKEHRANNDKKTCTVEEEQLTQIIQDRKTNSMGEIEYGAVELLTCRTYSAIRSNAPKLVFMHYKQASKLQKLLAKRFCPRQGDSLKNVRSEDAKIQVELREGGSVVTLDQWLDAKQHFLELALGMKETMTCQHETKSMEETLFACPDETFYWTPEMNLVSR</sequence>
<gene>
    <name evidence="3" type="ORF">PSNMU_V1.4_AUG-EV-PASAV3_0047770</name>
</gene>
<protein>
    <submittedName>
        <fullName evidence="3">Uncharacterized protein</fullName>
    </submittedName>
</protein>
<dbReference type="Proteomes" id="UP000291116">
    <property type="component" value="Unassembled WGS sequence"/>
</dbReference>
<feature type="transmembrane region" description="Helical" evidence="2">
    <location>
        <begin position="6"/>
        <end position="27"/>
    </location>
</feature>
<keyword evidence="2" id="KW-0472">Membrane</keyword>
<keyword evidence="2" id="KW-1133">Transmembrane helix</keyword>
<evidence type="ECO:0000313" key="3">
    <source>
        <dbReference type="EMBL" id="VEU37942.1"/>
    </source>
</evidence>
<dbReference type="OrthoDB" id="53851at2759"/>
<keyword evidence="2" id="KW-0812">Transmembrane</keyword>
<proteinExistence type="predicted"/>
<dbReference type="AlphaFoldDB" id="A0A448Z7C3"/>
<reference evidence="3 4" key="1">
    <citation type="submission" date="2019-01" db="EMBL/GenBank/DDBJ databases">
        <authorList>
            <person name="Ferrante I. M."/>
        </authorList>
    </citation>
    <scope>NUCLEOTIDE SEQUENCE [LARGE SCALE GENOMIC DNA]</scope>
    <source>
        <strain evidence="3 4">B856</strain>
    </source>
</reference>
<accession>A0A448Z7C3</accession>
<evidence type="ECO:0000256" key="2">
    <source>
        <dbReference type="SAM" id="Phobius"/>
    </source>
</evidence>
<evidence type="ECO:0000256" key="1">
    <source>
        <dbReference type="SAM" id="Coils"/>
    </source>
</evidence>
<evidence type="ECO:0000313" key="4">
    <source>
        <dbReference type="Proteomes" id="UP000291116"/>
    </source>
</evidence>
<dbReference type="EMBL" id="CAACVS010000148">
    <property type="protein sequence ID" value="VEU37942.1"/>
    <property type="molecule type" value="Genomic_DNA"/>
</dbReference>
<feature type="coiled-coil region" evidence="1">
    <location>
        <begin position="43"/>
        <end position="81"/>
    </location>
</feature>
<keyword evidence="1" id="KW-0175">Coiled coil</keyword>
<keyword evidence="4" id="KW-1185">Reference proteome</keyword>